<dbReference type="AlphaFoldDB" id="A4CAA6"/>
<dbReference type="SUPFAM" id="SSF55729">
    <property type="entry name" value="Acyl-CoA N-acyltransferases (Nat)"/>
    <property type="match status" value="1"/>
</dbReference>
<dbReference type="HOGENOM" id="CLU_111226_4_1_6"/>
<keyword evidence="3" id="KW-1185">Reference proteome</keyword>
<dbReference type="GO" id="GO:0016747">
    <property type="term" value="F:acyltransferase activity, transferring groups other than amino-acyl groups"/>
    <property type="evidence" value="ECO:0007669"/>
    <property type="project" value="InterPro"/>
</dbReference>
<evidence type="ECO:0000259" key="1">
    <source>
        <dbReference type="PROSITE" id="PS51186"/>
    </source>
</evidence>
<dbReference type="EMBL" id="AAOH01000004">
    <property type="protein sequence ID" value="EAR28314.1"/>
    <property type="molecule type" value="Genomic_DNA"/>
</dbReference>
<dbReference type="RefSeq" id="WP_009840145.1">
    <property type="nucleotide sequence ID" value="NZ_CH959301.1"/>
</dbReference>
<dbReference type="eggNOG" id="COG0456">
    <property type="taxonomic scope" value="Bacteria"/>
</dbReference>
<dbReference type="Pfam" id="PF00583">
    <property type="entry name" value="Acetyltransf_1"/>
    <property type="match status" value="1"/>
</dbReference>
<dbReference type="OrthoDB" id="9127144at2"/>
<feature type="domain" description="N-acetyltransferase" evidence="1">
    <location>
        <begin position="3"/>
        <end position="145"/>
    </location>
</feature>
<dbReference type="Gene3D" id="3.40.630.30">
    <property type="match status" value="1"/>
</dbReference>
<accession>A4CAA6</accession>
<reference evidence="2 3" key="1">
    <citation type="submission" date="2006-02" db="EMBL/GenBank/DDBJ databases">
        <authorList>
            <person name="Moran M.A."/>
            <person name="Kjelleberg S."/>
            <person name="Egan S."/>
            <person name="Saunders N."/>
            <person name="Thomas T."/>
            <person name="Ferriera S."/>
            <person name="Johnson J."/>
            <person name="Kravitz S."/>
            <person name="Halpern A."/>
            <person name="Remington K."/>
            <person name="Beeson K."/>
            <person name="Tran B."/>
            <person name="Rogers Y.-H."/>
            <person name="Friedman R."/>
            <person name="Venter J.C."/>
        </authorList>
    </citation>
    <scope>NUCLEOTIDE SEQUENCE [LARGE SCALE GENOMIC DNA]</scope>
    <source>
        <strain evidence="2 3">D2</strain>
    </source>
</reference>
<protein>
    <recommendedName>
        <fullName evidence="1">N-acetyltransferase domain-containing protein</fullName>
    </recommendedName>
</protein>
<proteinExistence type="predicted"/>
<dbReference type="PROSITE" id="PS51186">
    <property type="entry name" value="GNAT"/>
    <property type="match status" value="1"/>
</dbReference>
<sequence length="145" mass="16632">MTLSLREIDSHNYEDVCDLELQPEQVGFLASNTWTLVEAAYNSGYHARAIYLSDQLVGLVMWVQETPERISIWRFMIDCNYQQQGLGRHALSMVIEEIKQVPDLNEIEICYSPKNSVAQRFFASLGFIETGMDVHDEDMLAVILL</sequence>
<dbReference type="STRING" id="87626.PTD2_20902"/>
<evidence type="ECO:0000313" key="3">
    <source>
        <dbReference type="Proteomes" id="UP000006201"/>
    </source>
</evidence>
<dbReference type="CDD" id="cd04301">
    <property type="entry name" value="NAT_SF"/>
    <property type="match status" value="1"/>
</dbReference>
<organism evidence="2 3">
    <name type="scientific">Pseudoalteromonas tunicata D2</name>
    <dbReference type="NCBI Taxonomy" id="87626"/>
    <lineage>
        <taxon>Bacteria</taxon>
        <taxon>Pseudomonadati</taxon>
        <taxon>Pseudomonadota</taxon>
        <taxon>Gammaproteobacteria</taxon>
        <taxon>Alteromonadales</taxon>
        <taxon>Pseudoalteromonadaceae</taxon>
        <taxon>Pseudoalteromonas</taxon>
    </lineage>
</organism>
<dbReference type="Proteomes" id="UP000006201">
    <property type="component" value="Unassembled WGS sequence"/>
</dbReference>
<name>A4CAA6_9GAMM</name>
<evidence type="ECO:0000313" key="2">
    <source>
        <dbReference type="EMBL" id="EAR28314.1"/>
    </source>
</evidence>
<comment type="caution">
    <text evidence="2">The sequence shown here is derived from an EMBL/GenBank/DDBJ whole genome shotgun (WGS) entry which is preliminary data.</text>
</comment>
<gene>
    <name evidence="2" type="ORF">PTD2_20902</name>
</gene>
<dbReference type="InterPro" id="IPR000182">
    <property type="entry name" value="GNAT_dom"/>
</dbReference>
<dbReference type="InterPro" id="IPR016181">
    <property type="entry name" value="Acyl_CoA_acyltransferase"/>
</dbReference>